<proteinExistence type="predicted"/>
<accession>A0A4R3YLJ7</accession>
<keyword evidence="3" id="KW-1185">Reference proteome</keyword>
<evidence type="ECO:0000313" key="3">
    <source>
        <dbReference type="Proteomes" id="UP000295515"/>
    </source>
</evidence>
<keyword evidence="1" id="KW-0812">Transmembrane</keyword>
<dbReference type="GeneID" id="98916401"/>
<name>A0A4R3YLJ7_9FIRM</name>
<dbReference type="Proteomes" id="UP000295515">
    <property type="component" value="Unassembled WGS sequence"/>
</dbReference>
<comment type="caution">
    <text evidence="2">The sequence shown here is derived from an EMBL/GenBank/DDBJ whole genome shotgun (WGS) entry which is preliminary data.</text>
</comment>
<keyword evidence="1" id="KW-0472">Membrane</keyword>
<evidence type="ECO:0000313" key="2">
    <source>
        <dbReference type="EMBL" id="TCV93130.1"/>
    </source>
</evidence>
<dbReference type="AlphaFoldDB" id="A0A4R3YLJ7"/>
<sequence>MAKIWKWCVVIFLLIGLLLHREEDMMNAMMDTPYVVFDLVMSVILSACLWGGFLNIIEHSGFMNYLAFLLKPLLRLIYGPILEQDNVYAYLSSNVVANLLGLGSLATLSGIKAFQRLNELNPHPNKPSREMLTLVIVNTAGLCLFPSSLIMLRKQMGSTSLYAFYPYMLIISITIIIIGLLLQRVIDHE</sequence>
<keyword evidence="1" id="KW-1133">Transmembrane helix</keyword>
<reference evidence="2 3" key="1">
    <citation type="submission" date="2019-03" db="EMBL/GenBank/DDBJ databases">
        <title>Genomic Encyclopedia of Type Strains, Phase IV (KMG-IV): sequencing the most valuable type-strain genomes for metagenomic binning, comparative biology and taxonomic classification.</title>
        <authorList>
            <person name="Goeker M."/>
        </authorList>
    </citation>
    <scope>NUCLEOTIDE SEQUENCE [LARGE SCALE GENOMIC DNA]</scope>
    <source>
        <strain evidence="2 3">DSM 29487</strain>
    </source>
</reference>
<feature type="transmembrane region" description="Helical" evidence="1">
    <location>
        <begin position="37"/>
        <end position="57"/>
    </location>
</feature>
<feature type="transmembrane region" description="Helical" evidence="1">
    <location>
        <begin position="164"/>
        <end position="182"/>
    </location>
</feature>
<feature type="transmembrane region" description="Helical" evidence="1">
    <location>
        <begin position="87"/>
        <end position="111"/>
    </location>
</feature>
<dbReference type="RefSeq" id="WP_066444562.1">
    <property type="nucleotide sequence ID" value="NZ_CAUWFI010000018.1"/>
</dbReference>
<dbReference type="EMBL" id="SMCQ01000024">
    <property type="protein sequence ID" value="TCV93130.1"/>
    <property type="molecule type" value="Genomic_DNA"/>
</dbReference>
<gene>
    <name evidence="2" type="ORF">EDD60_12451</name>
</gene>
<feature type="transmembrane region" description="Helical" evidence="1">
    <location>
        <begin position="64"/>
        <end position="81"/>
    </location>
</feature>
<protein>
    <submittedName>
        <fullName evidence="2">Spore maturation protein A</fullName>
    </submittedName>
</protein>
<evidence type="ECO:0000256" key="1">
    <source>
        <dbReference type="SAM" id="Phobius"/>
    </source>
</evidence>
<organism evidence="2 3">
    <name type="scientific">Longibaculum muris</name>
    <dbReference type="NCBI Taxonomy" id="1796628"/>
    <lineage>
        <taxon>Bacteria</taxon>
        <taxon>Bacillati</taxon>
        <taxon>Bacillota</taxon>
        <taxon>Erysipelotrichia</taxon>
        <taxon>Erysipelotrichales</taxon>
        <taxon>Coprobacillaceae</taxon>
        <taxon>Longibaculum</taxon>
    </lineage>
</organism>
<feature type="transmembrane region" description="Helical" evidence="1">
    <location>
        <begin position="132"/>
        <end position="152"/>
    </location>
</feature>